<protein>
    <submittedName>
        <fullName evidence="1">Uncharacterized protein</fullName>
    </submittedName>
</protein>
<proteinExistence type="predicted"/>
<evidence type="ECO:0000313" key="2">
    <source>
        <dbReference type="Proteomes" id="UP001183824"/>
    </source>
</evidence>
<comment type="caution">
    <text evidence="1">The sequence shown here is derived from an EMBL/GenBank/DDBJ whole genome shotgun (WGS) entry which is preliminary data.</text>
</comment>
<dbReference type="Proteomes" id="UP001183824">
    <property type="component" value="Unassembled WGS sequence"/>
</dbReference>
<evidence type="ECO:0000313" key="1">
    <source>
        <dbReference type="EMBL" id="MDT0479626.1"/>
    </source>
</evidence>
<dbReference type="EMBL" id="JAVREZ010000001">
    <property type="protein sequence ID" value="MDT0479626.1"/>
    <property type="molecule type" value="Genomic_DNA"/>
</dbReference>
<gene>
    <name evidence="1" type="ORF">RNB18_05490</name>
</gene>
<reference evidence="2" key="1">
    <citation type="submission" date="2023-07" db="EMBL/GenBank/DDBJ databases">
        <title>30 novel species of actinomycetes from the DSMZ collection.</title>
        <authorList>
            <person name="Nouioui I."/>
        </authorList>
    </citation>
    <scope>NUCLEOTIDE SEQUENCE [LARGE SCALE GENOMIC DNA]</scope>
    <source>
        <strain evidence="2">DSM 41640</strain>
    </source>
</reference>
<name>A0ABU2V375_9ACTN</name>
<organism evidence="1 2">
    <name type="scientific">Streptomyces doebereineriae</name>
    <dbReference type="NCBI Taxonomy" id="3075528"/>
    <lineage>
        <taxon>Bacteria</taxon>
        <taxon>Bacillati</taxon>
        <taxon>Actinomycetota</taxon>
        <taxon>Actinomycetes</taxon>
        <taxon>Kitasatosporales</taxon>
        <taxon>Streptomycetaceae</taxon>
        <taxon>Streptomyces</taxon>
    </lineage>
</organism>
<keyword evidence="2" id="KW-1185">Reference proteome</keyword>
<dbReference type="RefSeq" id="WP_311712976.1">
    <property type="nucleotide sequence ID" value="NZ_JAVREZ010000001.1"/>
</dbReference>
<accession>A0ABU2V375</accession>
<sequence>MSKRRVIVCPPSGTGGRRVGIDGHTFRTAFTAHALAPFPQNVDLTGSNELDVVESGWIEWVAGGPEVWRG</sequence>